<comment type="pathway">
    <text evidence="3">Carbohydrate biosynthesis; gluconeogenesis.</text>
</comment>
<dbReference type="GO" id="GO:0006094">
    <property type="term" value="P:gluconeogenesis"/>
    <property type="evidence" value="ECO:0007669"/>
    <property type="project" value="UniProtKB-UniPathway"/>
</dbReference>
<dbReference type="Gene3D" id="3.30.1490.20">
    <property type="entry name" value="ATP-grasp fold, A domain"/>
    <property type="match status" value="1"/>
</dbReference>
<dbReference type="Gene3D" id="3.20.20.60">
    <property type="entry name" value="Phosphoenolpyruvate-binding domains"/>
    <property type="match status" value="1"/>
</dbReference>
<dbReference type="InterPro" id="IPR013815">
    <property type="entry name" value="ATP_grasp_subdomain_1"/>
</dbReference>
<dbReference type="UniPathway" id="UPA00138"/>
<dbReference type="InterPro" id="IPR002192">
    <property type="entry name" value="PPDK_AMP/ATP-bd"/>
</dbReference>
<dbReference type="GO" id="GO:0005524">
    <property type="term" value="F:ATP binding"/>
    <property type="evidence" value="ECO:0007669"/>
    <property type="project" value="UniProtKB-KW"/>
</dbReference>
<dbReference type="Proteomes" id="UP000266622">
    <property type="component" value="Unassembled WGS sequence"/>
</dbReference>
<evidence type="ECO:0000256" key="9">
    <source>
        <dbReference type="ARBA" id="ARBA00022777"/>
    </source>
</evidence>
<dbReference type="Gene3D" id="3.50.30.10">
    <property type="entry name" value="Phosphohistidine domain"/>
    <property type="match status" value="1"/>
</dbReference>
<dbReference type="InterPro" id="IPR015813">
    <property type="entry name" value="Pyrv/PenolPyrv_kinase-like_dom"/>
</dbReference>
<evidence type="ECO:0000256" key="6">
    <source>
        <dbReference type="ARBA" id="ARBA00022679"/>
    </source>
</evidence>
<dbReference type="Pfam" id="PF01326">
    <property type="entry name" value="PPDK_N"/>
    <property type="match status" value="1"/>
</dbReference>
<feature type="domain" description="Pyruvate phosphate dikinase AMP/ATP-binding" evidence="15">
    <location>
        <begin position="17"/>
        <end position="325"/>
    </location>
</feature>
<evidence type="ECO:0000256" key="11">
    <source>
        <dbReference type="ARBA" id="ARBA00022842"/>
    </source>
</evidence>
<dbReference type="Pfam" id="PF00391">
    <property type="entry name" value="PEP-utilizers"/>
    <property type="match status" value="1"/>
</dbReference>
<reference evidence="17 18" key="1">
    <citation type="journal article" date="2018" name="Syst. Appl. Microbiol.">
        <title>A new symbiotic nanoarchaeote (Candidatus Nanoclepta minutus) and its host (Zestosphaera tikiterensis gen. nov., sp. nov.) from a New Zealand hot spring.</title>
        <authorList>
            <person name="St John E."/>
            <person name="Liu Y."/>
            <person name="Podar M."/>
            <person name="Stott M.B."/>
            <person name="Meneghin J."/>
            <person name="Chen Z."/>
            <person name="Lagutin K."/>
            <person name="Mitchell K."/>
            <person name="Reysenbach A.L."/>
        </authorList>
    </citation>
    <scope>NUCLEOTIDE SEQUENCE [LARGE SCALE GENOMIC DNA]</scope>
    <source>
        <strain evidence="17">NZ3</strain>
    </source>
</reference>
<dbReference type="InterPro" id="IPR008279">
    <property type="entry name" value="PEP-util_enz_mobile_dom"/>
</dbReference>
<organism evidence="17 18">
    <name type="scientific">Candidatus Nanoclepta minutus</name>
    <dbReference type="NCBI Taxonomy" id="1940235"/>
    <lineage>
        <taxon>Archaea</taxon>
        <taxon>Nanobdellota</taxon>
        <taxon>Candidatus Nanoclepta</taxon>
    </lineage>
</organism>
<evidence type="ECO:0000256" key="1">
    <source>
        <dbReference type="ARBA" id="ARBA00001946"/>
    </source>
</evidence>
<dbReference type="GO" id="GO:0008986">
    <property type="term" value="F:pyruvate, water dikinase activity"/>
    <property type="evidence" value="ECO:0007669"/>
    <property type="project" value="UniProtKB-EC"/>
</dbReference>
<dbReference type="NCBIfam" id="NF005057">
    <property type="entry name" value="PRK06464.1"/>
    <property type="match status" value="1"/>
</dbReference>
<dbReference type="InterPro" id="IPR006319">
    <property type="entry name" value="PEP_synth"/>
</dbReference>
<dbReference type="SUPFAM" id="SSF56059">
    <property type="entry name" value="Glutathione synthetase ATP-binding domain-like"/>
    <property type="match status" value="1"/>
</dbReference>
<dbReference type="PIRSF" id="PIRSF000854">
    <property type="entry name" value="PEP_synthase"/>
    <property type="match status" value="1"/>
</dbReference>
<gene>
    <name evidence="17" type="ORF">BXU00_02520</name>
</gene>
<evidence type="ECO:0000256" key="13">
    <source>
        <dbReference type="ARBA" id="ARBA00047700"/>
    </source>
</evidence>
<dbReference type="PANTHER" id="PTHR43030">
    <property type="entry name" value="PHOSPHOENOLPYRUVATE SYNTHASE"/>
    <property type="match status" value="1"/>
</dbReference>
<evidence type="ECO:0000256" key="5">
    <source>
        <dbReference type="ARBA" id="ARBA00011996"/>
    </source>
</evidence>
<comment type="catalytic activity">
    <reaction evidence="13">
        <text>pyruvate + ATP + H2O = phosphoenolpyruvate + AMP + phosphate + 2 H(+)</text>
        <dbReference type="Rhea" id="RHEA:11364"/>
        <dbReference type="ChEBI" id="CHEBI:15361"/>
        <dbReference type="ChEBI" id="CHEBI:15377"/>
        <dbReference type="ChEBI" id="CHEBI:15378"/>
        <dbReference type="ChEBI" id="CHEBI:30616"/>
        <dbReference type="ChEBI" id="CHEBI:43474"/>
        <dbReference type="ChEBI" id="CHEBI:58702"/>
        <dbReference type="ChEBI" id="CHEBI:456215"/>
        <dbReference type="EC" id="2.7.9.2"/>
    </reaction>
</comment>
<dbReference type="PROSITE" id="PS00742">
    <property type="entry name" value="PEP_ENZYMES_2"/>
    <property type="match status" value="1"/>
</dbReference>
<dbReference type="InterPro" id="IPR036637">
    <property type="entry name" value="Phosphohistidine_dom_sf"/>
</dbReference>
<dbReference type="EC" id="2.7.9.2" evidence="5"/>
<dbReference type="Gene3D" id="3.30.470.20">
    <property type="entry name" value="ATP-grasp fold, B domain"/>
    <property type="match status" value="1"/>
</dbReference>
<protein>
    <recommendedName>
        <fullName evidence="5">pyruvate, water dikinase</fullName>
        <ecNumber evidence="5">2.7.9.2</ecNumber>
    </recommendedName>
    <alternativeName>
        <fullName evidence="12">Pyruvate, water dikinase</fullName>
    </alternativeName>
</protein>
<dbReference type="AlphaFoldDB" id="A0A397WMQ2"/>
<evidence type="ECO:0000256" key="10">
    <source>
        <dbReference type="ARBA" id="ARBA00022840"/>
    </source>
</evidence>
<feature type="domain" description="PEP-utilising enzyme C-terminal" evidence="16">
    <location>
        <begin position="439"/>
        <end position="736"/>
    </location>
</feature>
<comment type="similarity">
    <text evidence="4">Belongs to the PEP-utilizing enzyme family.</text>
</comment>
<evidence type="ECO:0000259" key="14">
    <source>
        <dbReference type="Pfam" id="PF00391"/>
    </source>
</evidence>
<evidence type="ECO:0000313" key="18">
    <source>
        <dbReference type="Proteomes" id="UP000266622"/>
    </source>
</evidence>
<accession>A0A397WMQ2</accession>
<keyword evidence="17" id="KW-0670">Pyruvate</keyword>
<keyword evidence="11" id="KW-0460">Magnesium</keyword>
<sequence>MDYVRWFDQLSKEDVGIVGGKGANLGEMVKFGIPVPPGFVLTANSYWRFVDHNNLRDKIAEILSRTNLNDPVSLLKASEEIQNLFINGQIPDDLKNVIIENYKNLSKIFGEEETYVAVRSSATAEDLPNASFAGQQATFLNVKGIEELLEAVKKCWASLWTARAMNYRTQMGFDHMKVALAVVIQKQIFSEKSGVMFTVDPISNDISKIVIEASWGLGESIVSGEVTPDEYVVDKNTLQILDIKVNRKDIMTIYDPEKLTKKVNVPDDKKEIRCLSEEEIRRLAELGKKIEEHYGNPQDIEFAIDKNGIWIVQTRPVTTYRKRSGRILLKGISASPGIGKGRVKIIYGPEDFKKFEKGDVLVTRMTNPDFEPLMAIASAIITDEGGNLSHAAIVSRELGKPCVVGTREATKVLIDGMYVTVDGARGIVYEGDVEFERKEEKEEKIVATREITATKVFAIADYPETVMKIRDKIDGIGLLRLEFLILRERKHPRWYLENNRLKDLEDILVNRIGEIASLMFPKPVIVRTFDLRTDEYRGLEGGDKEPIESNPMIGWHGIRRDLDQQEILIAQIRAFKRLIKEMGYRNIWIMIPFVISWEEVKAVKDIMEREGLIPHKDVKFGIMVETPAAALTIEEIIEKAGIDFISFGTNDLTQLTLGVDRNNSLVQKLMNEKHPAVLELIKRVIRVCKDKGVYTSICGQAGSDPEYASMLVELGIDSISANMDAIDSIRDAIARKEKTIMLDFVRKWIRG</sequence>
<evidence type="ECO:0000256" key="8">
    <source>
        <dbReference type="ARBA" id="ARBA00022741"/>
    </source>
</evidence>
<feature type="domain" description="PEP-utilising enzyme mobile" evidence="14">
    <location>
        <begin position="355"/>
        <end position="426"/>
    </location>
</feature>
<evidence type="ECO:0000256" key="3">
    <source>
        <dbReference type="ARBA" id="ARBA00004742"/>
    </source>
</evidence>
<keyword evidence="7" id="KW-0479">Metal-binding</keyword>
<dbReference type="SUPFAM" id="SSF52009">
    <property type="entry name" value="Phosphohistidine domain"/>
    <property type="match status" value="1"/>
</dbReference>
<evidence type="ECO:0000256" key="4">
    <source>
        <dbReference type="ARBA" id="ARBA00007837"/>
    </source>
</evidence>
<evidence type="ECO:0000256" key="7">
    <source>
        <dbReference type="ARBA" id="ARBA00022723"/>
    </source>
</evidence>
<dbReference type="FunFam" id="3.30.1490.20:FF:000010">
    <property type="entry name" value="Phosphoenolpyruvate synthase"/>
    <property type="match status" value="1"/>
</dbReference>
<evidence type="ECO:0000256" key="2">
    <source>
        <dbReference type="ARBA" id="ARBA00002988"/>
    </source>
</evidence>
<dbReference type="InterPro" id="IPR040442">
    <property type="entry name" value="Pyrv_kinase-like_dom_sf"/>
</dbReference>
<proteinExistence type="inferred from homology"/>
<evidence type="ECO:0000259" key="16">
    <source>
        <dbReference type="Pfam" id="PF02896"/>
    </source>
</evidence>
<comment type="function">
    <text evidence="2">Catalyzes the phosphorylation of pyruvate to phosphoenolpyruvate.</text>
</comment>
<dbReference type="InterPro" id="IPR000121">
    <property type="entry name" value="PEP_util_C"/>
</dbReference>
<evidence type="ECO:0000313" key="17">
    <source>
        <dbReference type="EMBL" id="RIB35181.1"/>
    </source>
</evidence>
<dbReference type="InterPro" id="IPR023151">
    <property type="entry name" value="PEP_util_CS"/>
</dbReference>
<keyword evidence="6" id="KW-0808">Transferase</keyword>
<keyword evidence="9" id="KW-0418">Kinase</keyword>
<dbReference type="PRINTS" id="PR01736">
    <property type="entry name" value="PHPHTRNFRASE"/>
</dbReference>
<dbReference type="GO" id="GO:0046872">
    <property type="term" value="F:metal ion binding"/>
    <property type="evidence" value="ECO:0007669"/>
    <property type="project" value="UniProtKB-KW"/>
</dbReference>
<dbReference type="NCBIfam" id="TIGR01418">
    <property type="entry name" value="PEP_synth"/>
    <property type="match status" value="1"/>
</dbReference>
<evidence type="ECO:0000256" key="12">
    <source>
        <dbReference type="ARBA" id="ARBA00033470"/>
    </source>
</evidence>
<dbReference type="SUPFAM" id="SSF51621">
    <property type="entry name" value="Phosphoenolpyruvate/pyruvate domain"/>
    <property type="match status" value="1"/>
</dbReference>
<dbReference type="PANTHER" id="PTHR43030:SF1">
    <property type="entry name" value="PHOSPHOENOLPYRUVATE SYNTHASE"/>
    <property type="match status" value="1"/>
</dbReference>
<keyword evidence="10" id="KW-0067">ATP-binding</keyword>
<evidence type="ECO:0000259" key="15">
    <source>
        <dbReference type="Pfam" id="PF01326"/>
    </source>
</evidence>
<keyword evidence="8" id="KW-0547">Nucleotide-binding</keyword>
<dbReference type="EMBL" id="MWMI01000004">
    <property type="protein sequence ID" value="RIB35181.1"/>
    <property type="molecule type" value="Genomic_DNA"/>
</dbReference>
<comment type="caution">
    <text evidence="17">The sequence shown here is derived from an EMBL/GenBank/DDBJ whole genome shotgun (WGS) entry which is preliminary data.</text>
</comment>
<dbReference type="Pfam" id="PF02896">
    <property type="entry name" value="PEP-utilizers_C"/>
    <property type="match status" value="1"/>
</dbReference>
<name>A0A397WMQ2_9ARCH</name>
<comment type="cofactor">
    <cofactor evidence="1">
        <name>Mg(2+)</name>
        <dbReference type="ChEBI" id="CHEBI:18420"/>
    </cofactor>
</comment>